<dbReference type="AlphaFoldDB" id="G0UWW3"/>
<dbReference type="GO" id="GO:0070390">
    <property type="term" value="C:transcription export complex 2"/>
    <property type="evidence" value="ECO:0007669"/>
    <property type="project" value="TreeGrafter"/>
</dbReference>
<dbReference type="EMBL" id="HE575323">
    <property type="protein sequence ID" value="CCC93880.1"/>
    <property type="molecule type" value="Genomic_DNA"/>
</dbReference>
<gene>
    <name evidence="2" type="ORF">TCIL3000_10_6530</name>
</gene>
<dbReference type="GO" id="GO:0006368">
    <property type="term" value="P:transcription elongation by RNA polymerase II"/>
    <property type="evidence" value="ECO:0007669"/>
    <property type="project" value="TreeGrafter"/>
</dbReference>
<dbReference type="GO" id="GO:0000973">
    <property type="term" value="P:post-transcriptional tethering of RNA polymerase II gene DNA at nuclear periphery"/>
    <property type="evidence" value="ECO:0007669"/>
    <property type="project" value="TreeGrafter"/>
</dbReference>
<evidence type="ECO:0000256" key="1">
    <source>
        <dbReference type="SAM" id="MobiDB-lite"/>
    </source>
</evidence>
<sequence length="540" mass="60703">MLRTPQSQSALLFDVSPAWLQRTAEGIVTRNGVLLTDCVVRAEMGDAASVVDGGVLLDIGTAIDHLRQTLTKHVERKVETAREARCDHAEDVKERQLYVEVLLRVAVTGALVKHYQKEACLTKHSTTDVGAEEHQEGQQEQLMQLAKDRFALGLLHVFEVFQEVHSMRRGNYEKRHRNTTIGTVGWDTLLLLHFVHRIPCAAREASADVIDEATGRIVRSWRKLLQSLQTADPTEAPEHSRRRGALAVCNGLLSILFSRYNTHQCRILINSIEQSERVAVSGGDGGKFVLKPAQHMTAEVLTFYYYKGRVMLYDRQASEAHATLQQAYHLLPPPGSGNEVQQRNKQRVRFFLTVAGTISGRVPPREIMQRDDLIIYIFQPIVEAVQRGDPHGFSNAIDAYGSLLRRRGVYILLQRAKLLCFLVLVARTHAVLGECSGVDNTRIPLPVLTAMYVHIVKEGKLLSEQKNCSSPQGERKHKRQRAEDEGDQSPTITDDEMTWWTAKLISMGLVRGYISYEHKTVVLSRKNPFPTLVPTGESNN</sequence>
<name>G0UWW3_TRYCI</name>
<dbReference type="GO" id="GO:0016973">
    <property type="term" value="P:poly(A)+ mRNA export from nucleus"/>
    <property type="evidence" value="ECO:0007669"/>
    <property type="project" value="TreeGrafter"/>
</dbReference>
<reference evidence="2" key="1">
    <citation type="journal article" date="2012" name="Proc. Natl. Acad. Sci. U.S.A.">
        <title>Antigenic diversity is generated by distinct evolutionary mechanisms in African trypanosome species.</title>
        <authorList>
            <person name="Jackson A.P."/>
            <person name="Berry A."/>
            <person name="Aslett M."/>
            <person name="Allison H.C."/>
            <person name="Burton P."/>
            <person name="Vavrova-Anderson J."/>
            <person name="Brown R."/>
            <person name="Browne H."/>
            <person name="Corton N."/>
            <person name="Hauser H."/>
            <person name="Gamble J."/>
            <person name="Gilderthorp R."/>
            <person name="Marcello L."/>
            <person name="McQuillan J."/>
            <person name="Otto T.D."/>
            <person name="Quail M.A."/>
            <person name="Sanders M.J."/>
            <person name="van Tonder A."/>
            <person name="Ginger M.L."/>
            <person name="Field M.C."/>
            <person name="Barry J.D."/>
            <person name="Hertz-Fowler C."/>
            <person name="Berriman M."/>
        </authorList>
    </citation>
    <scope>NUCLEOTIDE SEQUENCE</scope>
    <source>
        <strain evidence="2">IL3000</strain>
    </source>
</reference>
<evidence type="ECO:0000313" key="2">
    <source>
        <dbReference type="EMBL" id="CCC93880.1"/>
    </source>
</evidence>
<feature type="region of interest" description="Disordered" evidence="1">
    <location>
        <begin position="464"/>
        <end position="492"/>
    </location>
</feature>
<dbReference type="InterPro" id="IPR036388">
    <property type="entry name" value="WH-like_DNA-bd_sf"/>
</dbReference>
<organism evidence="2">
    <name type="scientific">Trypanosoma congolense (strain IL3000)</name>
    <dbReference type="NCBI Taxonomy" id="1068625"/>
    <lineage>
        <taxon>Eukaryota</taxon>
        <taxon>Discoba</taxon>
        <taxon>Euglenozoa</taxon>
        <taxon>Kinetoplastea</taxon>
        <taxon>Metakinetoplastina</taxon>
        <taxon>Trypanosomatida</taxon>
        <taxon>Trypanosomatidae</taxon>
        <taxon>Trypanosoma</taxon>
        <taxon>Nannomonas</taxon>
    </lineage>
</organism>
<dbReference type="SMART" id="SM00753">
    <property type="entry name" value="PAM"/>
    <property type="match status" value="1"/>
</dbReference>
<dbReference type="PANTHER" id="PTHR12732">
    <property type="entry name" value="UNCHARACTERIZED PROTEASOME COMPONENT REGION PCI-CONTAINING"/>
    <property type="match status" value="1"/>
</dbReference>
<dbReference type="VEuPathDB" id="TriTrypDB:TcIL3000_10_6530"/>
<dbReference type="Gene3D" id="1.10.10.10">
    <property type="entry name" value="Winged helix-like DNA-binding domain superfamily/Winged helix DNA-binding domain"/>
    <property type="match status" value="1"/>
</dbReference>
<dbReference type="GO" id="GO:0003690">
    <property type="term" value="F:double-stranded DNA binding"/>
    <property type="evidence" value="ECO:0007669"/>
    <property type="project" value="InterPro"/>
</dbReference>
<proteinExistence type="predicted"/>
<accession>G0UWW3</accession>
<protein>
    <submittedName>
        <fullName evidence="2">Uncharacterized protein TCIL3000_10_6530</fullName>
    </submittedName>
</protein>
<dbReference type="PANTHER" id="PTHR12732:SF0">
    <property type="entry name" value="PCI DOMAIN-CONTAINING PROTEIN 2"/>
    <property type="match status" value="1"/>
</dbReference>
<dbReference type="GO" id="GO:0003723">
    <property type="term" value="F:RNA binding"/>
    <property type="evidence" value="ECO:0007669"/>
    <property type="project" value="InterPro"/>
</dbReference>
<dbReference type="InterPro" id="IPR045114">
    <property type="entry name" value="Csn12-like"/>
</dbReference>